<evidence type="ECO:0008006" key="4">
    <source>
        <dbReference type="Google" id="ProtNLM"/>
    </source>
</evidence>
<keyword evidence="3" id="KW-1185">Reference proteome</keyword>
<evidence type="ECO:0000256" key="1">
    <source>
        <dbReference type="SAM" id="Phobius"/>
    </source>
</evidence>
<keyword evidence="1" id="KW-1133">Transmembrane helix</keyword>
<comment type="caution">
    <text evidence="2">The sequence shown here is derived from an EMBL/GenBank/DDBJ whole genome shotgun (WGS) entry which is preliminary data.</text>
</comment>
<protein>
    <recommendedName>
        <fullName evidence="4">NADH dehydrogenase subunit 6</fullName>
    </recommendedName>
</protein>
<organism evidence="2 3">
    <name type="scientific">Pristionchus fissidentatus</name>
    <dbReference type="NCBI Taxonomy" id="1538716"/>
    <lineage>
        <taxon>Eukaryota</taxon>
        <taxon>Metazoa</taxon>
        <taxon>Ecdysozoa</taxon>
        <taxon>Nematoda</taxon>
        <taxon>Chromadorea</taxon>
        <taxon>Rhabditida</taxon>
        <taxon>Rhabditina</taxon>
        <taxon>Diplogasteromorpha</taxon>
        <taxon>Diplogasteroidea</taxon>
        <taxon>Neodiplogasteridae</taxon>
        <taxon>Pristionchus</taxon>
    </lineage>
</organism>
<accession>A0AAV5WML1</accession>
<proteinExistence type="predicted"/>
<name>A0AAV5WML1_9BILA</name>
<feature type="transmembrane region" description="Helical" evidence="1">
    <location>
        <begin position="85"/>
        <end position="106"/>
    </location>
</feature>
<sequence>IVLLILTTHSLITMPASLSALLLTLAGKTSGLSFFLGLIIMHRLLNITTAINLFIVKIAMTVYSMQTPTPLGPMAKKDEMGETAFLLILFIILSSILALIIVLKAVRKVLHDFREVTR</sequence>
<evidence type="ECO:0000313" key="3">
    <source>
        <dbReference type="Proteomes" id="UP001432322"/>
    </source>
</evidence>
<dbReference type="Proteomes" id="UP001432322">
    <property type="component" value="Unassembled WGS sequence"/>
</dbReference>
<keyword evidence="1" id="KW-0812">Transmembrane</keyword>
<reference evidence="2" key="1">
    <citation type="submission" date="2023-10" db="EMBL/GenBank/DDBJ databases">
        <title>Genome assembly of Pristionchus species.</title>
        <authorList>
            <person name="Yoshida K."/>
            <person name="Sommer R.J."/>
        </authorList>
    </citation>
    <scope>NUCLEOTIDE SEQUENCE</scope>
    <source>
        <strain evidence="2">RS5133</strain>
    </source>
</reference>
<dbReference type="AlphaFoldDB" id="A0AAV5WML1"/>
<feature type="non-terminal residue" evidence="2">
    <location>
        <position position="1"/>
    </location>
</feature>
<gene>
    <name evidence="2" type="ORF">PFISCL1PPCAC_24529</name>
</gene>
<feature type="transmembrane region" description="Helical" evidence="1">
    <location>
        <begin position="47"/>
        <end position="65"/>
    </location>
</feature>
<keyword evidence="1" id="KW-0472">Membrane</keyword>
<feature type="transmembrane region" description="Helical" evidence="1">
    <location>
        <begin position="20"/>
        <end position="40"/>
    </location>
</feature>
<feature type="non-terminal residue" evidence="2">
    <location>
        <position position="118"/>
    </location>
</feature>
<evidence type="ECO:0000313" key="2">
    <source>
        <dbReference type="EMBL" id="GMT33232.1"/>
    </source>
</evidence>
<dbReference type="EMBL" id="BTSY01000006">
    <property type="protein sequence ID" value="GMT33232.1"/>
    <property type="molecule type" value="Genomic_DNA"/>
</dbReference>